<dbReference type="Pfam" id="PF19305">
    <property type="entry name" value="MmgE_PrpD_C"/>
    <property type="match status" value="1"/>
</dbReference>
<accession>A0A1H5PYM8</accession>
<dbReference type="Proteomes" id="UP000181980">
    <property type="component" value="Unassembled WGS sequence"/>
</dbReference>
<protein>
    <submittedName>
        <fullName evidence="2">MmgE/PrpD family protein</fullName>
    </submittedName>
</protein>
<dbReference type="InterPro" id="IPR036148">
    <property type="entry name" value="MmgE/PrpD_sf"/>
</dbReference>
<dbReference type="Gene3D" id="3.30.1330.120">
    <property type="entry name" value="2-methylcitrate dehydratase PrpD"/>
    <property type="match status" value="1"/>
</dbReference>
<dbReference type="OrthoDB" id="9797528at2"/>
<proteinExistence type="predicted"/>
<dbReference type="InterPro" id="IPR045337">
    <property type="entry name" value="MmgE_PrpD_C"/>
</dbReference>
<gene>
    <name evidence="2" type="ORF">SAMN04488561_6824</name>
</gene>
<feature type="domain" description="MmgE/PrpD C-terminal" evidence="1">
    <location>
        <begin position="66"/>
        <end position="171"/>
    </location>
</feature>
<organism evidence="2 3">
    <name type="scientific">Jiangella alba</name>
    <dbReference type="NCBI Taxonomy" id="561176"/>
    <lineage>
        <taxon>Bacteria</taxon>
        <taxon>Bacillati</taxon>
        <taxon>Actinomycetota</taxon>
        <taxon>Actinomycetes</taxon>
        <taxon>Jiangellales</taxon>
        <taxon>Jiangellaceae</taxon>
        <taxon>Jiangella</taxon>
    </lineage>
</organism>
<dbReference type="STRING" id="561176.SAMN04488561_6824"/>
<evidence type="ECO:0000313" key="2">
    <source>
        <dbReference type="EMBL" id="SEF18754.1"/>
    </source>
</evidence>
<sequence length="246" mass="25583">MAAGASATLVEGSDDWLVQLGRAGHAGCLAGDLAAAGLRGARATLQEDLAPSPGGWAIDLASYKQYPACNILQTAVALACRARAGLDTVAADIDDVTVRLDEADLAYPGIANSEPERPVAAMMSGAFCVAAALVHGTLTHHQVLAPGSDPRVVQLARRVRLHGDPSVEPASARLEVRVRGEARARVFTPDAVRPAVTLTALQRRLDSLLPADPSARRRHAALAADIAGLEHAPSVPDSLRDALWGP</sequence>
<evidence type="ECO:0000313" key="3">
    <source>
        <dbReference type="Proteomes" id="UP000181980"/>
    </source>
</evidence>
<dbReference type="RefSeq" id="WP_069111473.1">
    <property type="nucleotide sequence ID" value="NZ_FNUC01000004.1"/>
</dbReference>
<keyword evidence="3" id="KW-1185">Reference proteome</keyword>
<dbReference type="SUPFAM" id="SSF103378">
    <property type="entry name" value="2-methylcitrate dehydratase PrpD"/>
    <property type="match status" value="1"/>
</dbReference>
<dbReference type="EMBL" id="FNUC01000004">
    <property type="protein sequence ID" value="SEF18754.1"/>
    <property type="molecule type" value="Genomic_DNA"/>
</dbReference>
<name>A0A1H5PYM8_9ACTN</name>
<dbReference type="GO" id="GO:0016829">
    <property type="term" value="F:lyase activity"/>
    <property type="evidence" value="ECO:0007669"/>
    <property type="project" value="InterPro"/>
</dbReference>
<dbReference type="InterPro" id="IPR042188">
    <property type="entry name" value="MmgE/PrpD_sf_2"/>
</dbReference>
<evidence type="ECO:0000259" key="1">
    <source>
        <dbReference type="Pfam" id="PF19305"/>
    </source>
</evidence>
<reference evidence="3" key="1">
    <citation type="submission" date="2016-10" db="EMBL/GenBank/DDBJ databases">
        <authorList>
            <person name="Varghese N."/>
            <person name="Submissions S."/>
        </authorList>
    </citation>
    <scope>NUCLEOTIDE SEQUENCE [LARGE SCALE GENOMIC DNA]</scope>
    <source>
        <strain evidence="3">DSM 45237</strain>
    </source>
</reference>
<dbReference type="AlphaFoldDB" id="A0A1H5PYM8"/>